<evidence type="ECO:0000256" key="1">
    <source>
        <dbReference type="SAM" id="Coils"/>
    </source>
</evidence>
<feature type="coiled-coil region" evidence="1">
    <location>
        <begin position="82"/>
        <end position="170"/>
    </location>
</feature>
<proteinExistence type="predicted"/>
<dbReference type="EMBL" id="KQ241789">
    <property type="protein sequence ID" value="KNC84084.1"/>
    <property type="molecule type" value="Genomic_DNA"/>
</dbReference>
<name>A0A0L0G5A4_9EUKA</name>
<evidence type="ECO:0000313" key="3">
    <source>
        <dbReference type="Proteomes" id="UP000054560"/>
    </source>
</evidence>
<gene>
    <name evidence="2" type="ORF">SARC_03677</name>
</gene>
<keyword evidence="3" id="KW-1185">Reference proteome</keyword>
<evidence type="ECO:0000313" key="2">
    <source>
        <dbReference type="EMBL" id="KNC84084.1"/>
    </source>
</evidence>
<sequence>MRESELASLQGCLQSSQKVLEALHQVNDTFANSALSDTVRLKGSLVSDQTYEIVSEKDLQKTLDVAAARKTETGNRYLYILHKAANDMIGELQQRKKALSVEIDQSTNTIELEVDKQVKILLKEYEEQLRELDELSDNFWTELADYRTQIEQHESKLEQTRASLDKKKVAVGQIELQTAKVAKRLFQLESEYKQIVEESQLKQKRLAELTRYIG</sequence>
<dbReference type="RefSeq" id="XP_014157986.1">
    <property type="nucleotide sequence ID" value="XM_014302511.1"/>
</dbReference>
<accession>A0A0L0G5A4</accession>
<keyword evidence="1" id="KW-0175">Coiled coil</keyword>
<dbReference type="GeneID" id="25904181"/>
<reference evidence="2 3" key="1">
    <citation type="submission" date="2011-02" db="EMBL/GenBank/DDBJ databases">
        <title>The Genome Sequence of Sphaeroforma arctica JP610.</title>
        <authorList>
            <consortium name="The Broad Institute Genome Sequencing Platform"/>
            <person name="Russ C."/>
            <person name="Cuomo C."/>
            <person name="Young S.K."/>
            <person name="Zeng Q."/>
            <person name="Gargeya S."/>
            <person name="Alvarado L."/>
            <person name="Berlin A."/>
            <person name="Chapman S.B."/>
            <person name="Chen Z."/>
            <person name="Freedman E."/>
            <person name="Gellesch M."/>
            <person name="Goldberg J."/>
            <person name="Griggs A."/>
            <person name="Gujja S."/>
            <person name="Heilman E."/>
            <person name="Heiman D."/>
            <person name="Howarth C."/>
            <person name="Mehta T."/>
            <person name="Neiman D."/>
            <person name="Pearson M."/>
            <person name="Roberts A."/>
            <person name="Saif S."/>
            <person name="Shea T."/>
            <person name="Shenoy N."/>
            <person name="Sisk P."/>
            <person name="Stolte C."/>
            <person name="Sykes S."/>
            <person name="White J."/>
            <person name="Yandava C."/>
            <person name="Burger G."/>
            <person name="Gray M.W."/>
            <person name="Holland P.W.H."/>
            <person name="King N."/>
            <person name="Lang F.B.F."/>
            <person name="Roger A.J."/>
            <person name="Ruiz-Trillo I."/>
            <person name="Haas B."/>
            <person name="Nusbaum C."/>
            <person name="Birren B."/>
        </authorList>
    </citation>
    <scope>NUCLEOTIDE SEQUENCE [LARGE SCALE GENOMIC DNA]</scope>
    <source>
        <strain evidence="2 3">JP610</strain>
    </source>
</reference>
<dbReference type="Proteomes" id="UP000054560">
    <property type="component" value="Unassembled WGS sequence"/>
</dbReference>
<organism evidence="2 3">
    <name type="scientific">Sphaeroforma arctica JP610</name>
    <dbReference type="NCBI Taxonomy" id="667725"/>
    <lineage>
        <taxon>Eukaryota</taxon>
        <taxon>Ichthyosporea</taxon>
        <taxon>Ichthyophonida</taxon>
        <taxon>Sphaeroforma</taxon>
    </lineage>
</organism>
<dbReference type="AlphaFoldDB" id="A0A0L0G5A4"/>
<protein>
    <submittedName>
        <fullName evidence="2">Uncharacterized protein</fullName>
    </submittedName>
</protein>